<accession>A0A5R9E5Z0</accession>
<dbReference type="Proteomes" id="UP000305921">
    <property type="component" value="Unassembled WGS sequence"/>
</dbReference>
<evidence type="ECO:0000313" key="2">
    <source>
        <dbReference type="Proteomes" id="UP000305921"/>
    </source>
</evidence>
<dbReference type="AlphaFoldDB" id="A0A5R9E5Z0"/>
<comment type="caution">
    <text evidence="1">The sequence shown here is derived from an EMBL/GenBank/DDBJ whole genome shotgun (WGS) entry which is preliminary data.</text>
</comment>
<reference evidence="1 2" key="1">
    <citation type="submission" date="2019-05" db="EMBL/GenBank/DDBJ databases">
        <title>Streptomyces marianii sp. nov., a novel marine actinomycete from southern coast of India.</title>
        <authorList>
            <person name="Iniyan A.M."/>
            <person name="Wink J."/>
            <person name="Ramprasad E."/>
            <person name="Ramana C.V."/>
            <person name="Bunk B."/>
            <person name="Sproer C."/>
            <person name="Joseph F.-J.R.S."/>
            <person name="Vincent S.G.P."/>
        </authorList>
    </citation>
    <scope>NUCLEOTIDE SEQUENCE [LARGE SCALE GENOMIC DNA]</scope>
    <source>
        <strain evidence="1 2">ICN19</strain>
    </source>
</reference>
<sequence length="190" mass="20255">MAAFIAGMAGMVGALGGALVGGVAAVRGARIGAEKAAEAVRQQVQDQASVDHDHWLRQQRLEAYTMLLGAYDAHAPVAHRASQKVADVSPGEDLPDAEFEEMFTTAGVIQQERQRVKLVGPDAIHVKAVELEQAVWRYRSALMALAEALHDANPLAVGLVEEAREARRNSALAHDSFVRAVGSLLGERGT</sequence>
<dbReference type="EMBL" id="VAWE01000001">
    <property type="protein sequence ID" value="TLQ43423.1"/>
    <property type="molecule type" value="Genomic_DNA"/>
</dbReference>
<evidence type="ECO:0000313" key="1">
    <source>
        <dbReference type="EMBL" id="TLQ43423.1"/>
    </source>
</evidence>
<proteinExistence type="predicted"/>
<protein>
    <submittedName>
        <fullName evidence="1">Uncharacterized protein</fullName>
    </submittedName>
</protein>
<keyword evidence="2" id="KW-1185">Reference proteome</keyword>
<gene>
    <name evidence="1" type="ORF">FEF34_09960</name>
</gene>
<name>A0A5R9E5Z0_9ACTN</name>
<organism evidence="1 2">
    <name type="scientific">Streptomyces marianii</name>
    <dbReference type="NCBI Taxonomy" id="1817406"/>
    <lineage>
        <taxon>Bacteria</taxon>
        <taxon>Bacillati</taxon>
        <taxon>Actinomycetota</taxon>
        <taxon>Actinomycetes</taxon>
        <taxon>Kitasatosporales</taxon>
        <taxon>Streptomycetaceae</taxon>
        <taxon>Streptomyces</taxon>
    </lineage>
</organism>
<dbReference type="OrthoDB" id="4314060at2"/>
<dbReference type="RefSeq" id="WP_138052846.1">
    <property type="nucleotide sequence ID" value="NZ_VAWE01000001.1"/>
</dbReference>